<evidence type="ECO:0000256" key="1">
    <source>
        <dbReference type="SAM" id="Coils"/>
    </source>
</evidence>
<evidence type="ECO:0000256" key="2">
    <source>
        <dbReference type="SAM" id="MobiDB-lite"/>
    </source>
</evidence>
<dbReference type="OMA" id="EYAIKDQ"/>
<dbReference type="AlphaFoldDB" id="A0A8S1TUP0"/>
<feature type="coiled-coil region" evidence="1">
    <location>
        <begin position="39"/>
        <end position="88"/>
    </location>
</feature>
<evidence type="ECO:0000313" key="4">
    <source>
        <dbReference type="Proteomes" id="UP000683925"/>
    </source>
</evidence>
<gene>
    <name evidence="3" type="ORF">POCTA_138.1.T0310146</name>
</gene>
<proteinExistence type="predicted"/>
<name>A0A8S1TUP0_PAROT</name>
<feature type="region of interest" description="Disordered" evidence="2">
    <location>
        <begin position="262"/>
        <end position="302"/>
    </location>
</feature>
<feature type="region of interest" description="Disordered" evidence="2">
    <location>
        <begin position="359"/>
        <end position="381"/>
    </location>
</feature>
<keyword evidence="4" id="KW-1185">Reference proteome</keyword>
<sequence>MLLSKQNYDDFQQYNIHKTIKQEQFQIKQMKQEVMKTSLEEQRQIQEEAKRRNQELRQKEDTDEIQRIQLLNKEMADQQKQKKLQTKESLSKKYSEIIDQRNLIVNQKKSEDLNIENQIIDSAQKALQEERQNQLQKRLIQKQIYDEQMKLVEEKKQKERLNRDQERVLFQEYAIKDQQRIIQQEEEYKKYYQRLAERNEHLQDIYRKNVDDPKSSLDYIINKQVKEKFDREQEEINTKRQNDKQLKDQYLNTLSLQLKEKEQRRKDQEILSTQNKQEIRKAAESFNDEQQQERRKKRDYQSQYYDQLSSLGNGQNQQDKLIDNLSLQQSQVYNPLTNPNPNQIQNPYILRQLGLNKQNHLQSPQQSQSKLAQLGQSSLFK</sequence>
<reference evidence="3" key="1">
    <citation type="submission" date="2021-01" db="EMBL/GenBank/DDBJ databases">
        <authorList>
            <consortium name="Genoscope - CEA"/>
            <person name="William W."/>
        </authorList>
    </citation>
    <scope>NUCLEOTIDE SEQUENCE</scope>
</reference>
<accession>A0A8S1TUP0</accession>
<keyword evidence="1" id="KW-0175">Coiled coil</keyword>
<dbReference type="EMBL" id="CAJJDP010000031">
    <property type="protein sequence ID" value="CAD8155828.1"/>
    <property type="molecule type" value="Genomic_DNA"/>
</dbReference>
<evidence type="ECO:0000313" key="3">
    <source>
        <dbReference type="EMBL" id="CAD8155828.1"/>
    </source>
</evidence>
<organism evidence="3 4">
    <name type="scientific">Paramecium octaurelia</name>
    <dbReference type="NCBI Taxonomy" id="43137"/>
    <lineage>
        <taxon>Eukaryota</taxon>
        <taxon>Sar</taxon>
        <taxon>Alveolata</taxon>
        <taxon>Ciliophora</taxon>
        <taxon>Intramacronucleata</taxon>
        <taxon>Oligohymenophorea</taxon>
        <taxon>Peniculida</taxon>
        <taxon>Parameciidae</taxon>
        <taxon>Paramecium</taxon>
    </lineage>
</organism>
<protein>
    <submittedName>
        <fullName evidence="3">Uncharacterized protein</fullName>
    </submittedName>
</protein>
<dbReference type="Proteomes" id="UP000683925">
    <property type="component" value="Unassembled WGS sequence"/>
</dbReference>
<comment type="caution">
    <text evidence="3">The sequence shown here is derived from an EMBL/GenBank/DDBJ whole genome shotgun (WGS) entry which is preliminary data.</text>
</comment>
<dbReference type="OrthoDB" id="305185at2759"/>